<evidence type="ECO:0000256" key="2">
    <source>
        <dbReference type="ARBA" id="ARBA00022529"/>
    </source>
</evidence>
<dbReference type="Pfam" id="PF24552">
    <property type="entry name" value="Defensin"/>
    <property type="match status" value="1"/>
</dbReference>
<comment type="similarity">
    <text evidence="1">Belongs to the DEFL family.</text>
</comment>
<keyword evidence="2" id="KW-0929">Antimicrobial</keyword>
<name>A0ABM1RA38_CAMSA</name>
<feature type="domain" description="Defensin-like" evidence="7">
    <location>
        <begin position="37"/>
        <end position="84"/>
    </location>
</feature>
<keyword evidence="4" id="KW-0611">Plant defense</keyword>
<feature type="chain" id="PRO_5045271713" evidence="6">
    <location>
        <begin position="20"/>
        <end position="84"/>
    </location>
</feature>
<protein>
    <submittedName>
        <fullName evidence="9">Defensin-like protein 66</fullName>
    </submittedName>
</protein>
<keyword evidence="8" id="KW-1185">Reference proteome</keyword>
<feature type="signal peptide" evidence="6">
    <location>
        <begin position="1"/>
        <end position="19"/>
    </location>
</feature>
<reference evidence="9" key="2">
    <citation type="submission" date="2025-08" db="UniProtKB">
        <authorList>
            <consortium name="RefSeq"/>
        </authorList>
    </citation>
    <scope>IDENTIFICATION</scope>
    <source>
        <tissue evidence="9">Leaf</tissue>
    </source>
</reference>
<gene>
    <name evidence="9" type="primary">LOC109130610</name>
</gene>
<evidence type="ECO:0000256" key="4">
    <source>
        <dbReference type="ARBA" id="ARBA00022821"/>
    </source>
</evidence>
<organism evidence="8 9">
    <name type="scientific">Camelina sativa</name>
    <name type="common">False flax</name>
    <name type="synonym">Myagrum sativum</name>
    <dbReference type="NCBI Taxonomy" id="90675"/>
    <lineage>
        <taxon>Eukaryota</taxon>
        <taxon>Viridiplantae</taxon>
        <taxon>Streptophyta</taxon>
        <taxon>Embryophyta</taxon>
        <taxon>Tracheophyta</taxon>
        <taxon>Spermatophyta</taxon>
        <taxon>Magnoliopsida</taxon>
        <taxon>eudicotyledons</taxon>
        <taxon>Gunneridae</taxon>
        <taxon>Pentapetalae</taxon>
        <taxon>rosids</taxon>
        <taxon>malvids</taxon>
        <taxon>Brassicales</taxon>
        <taxon>Brassicaceae</taxon>
        <taxon>Camelineae</taxon>
        <taxon>Camelina</taxon>
    </lineage>
</organism>
<proteinExistence type="inferred from homology"/>
<evidence type="ECO:0000256" key="3">
    <source>
        <dbReference type="ARBA" id="ARBA00022577"/>
    </source>
</evidence>
<dbReference type="RefSeq" id="XP_019095876.1">
    <property type="nucleotide sequence ID" value="XM_019240331.1"/>
</dbReference>
<keyword evidence="3" id="KW-0295">Fungicide</keyword>
<evidence type="ECO:0000256" key="1">
    <source>
        <dbReference type="ARBA" id="ARBA00006722"/>
    </source>
</evidence>
<evidence type="ECO:0000256" key="6">
    <source>
        <dbReference type="SAM" id="SignalP"/>
    </source>
</evidence>
<evidence type="ECO:0000256" key="5">
    <source>
        <dbReference type="ARBA" id="ARBA00023157"/>
    </source>
</evidence>
<dbReference type="InterPro" id="IPR056373">
    <property type="entry name" value="Defensin-like_dom"/>
</dbReference>
<evidence type="ECO:0000313" key="8">
    <source>
        <dbReference type="Proteomes" id="UP000694864"/>
    </source>
</evidence>
<reference evidence="8" key="1">
    <citation type="journal article" date="2014" name="Nat. Commun.">
        <title>The emerging biofuel crop Camelina sativa retains a highly undifferentiated hexaploid genome structure.</title>
        <authorList>
            <person name="Kagale S."/>
            <person name="Koh C."/>
            <person name="Nixon J."/>
            <person name="Bollina V."/>
            <person name="Clarke W.E."/>
            <person name="Tuteja R."/>
            <person name="Spillane C."/>
            <person name="Robinson S.J."/>
            <person name="Links M.G."/>
            <person name="Clarke C."/>
            <person name="Higgins E.E."/>
            <person name="Huebert T."/>
            <person name="Sharpe A.G."/>
            <person name="Parkin I.A."/>
        </authorList>
    </citation>
    <scope>NUCLEOTIDE SEQUENCE [LARGE SCALE GENOMIC DNA]</scope>
    <source>
        <strain evidence="8">cv. DH55</strain>
    </source>
</reference>
<accession>A0ABM1RA38</accession>
<keyword evidence="6" id="KW-0732">Signal</keyword>
<keyword evidence="5" id="KW-1015">Disulfide bond</keyword>
<dbReference type="GeneID" id="109130610"/>
<sequence length="84" mass="9259">MGSSKLMVTFILVATLAISYNFFSVETRISSVQAAAPTCEKDCTEKFLTQDCYKYCVGLTYKRGVCILSEGLPPKSSTYRCCCS</sequence>
<evidence type="ECO:0000259" key="7">
    <source>
        <dbReference type="Pfam" id="PF24552"/>
    </source>
</evidence>
<evidence type="ECO:0000313" key="9">
    <source>
        <dbReference type="RefSeq" id="XP_019095876.1"/>
    </source>
</evidence>
<dbReference type="Proteomes" id="UP000694864">
    <property type="component" value="Chromosome 18"/>
</dbReference>